<dbReference type="EMBL" id="MT114160">
    <property type="protein sequence ID" value="QIQ62786.1"/>
    <property type="molecule type" value="Genomic_DNA"/>
</dbReference>
<gene>
    <name evidence="1" type="primary">82</name>
    <name evidence="1" type="ORF">SEA_BREEZIC_82</name>
</gene>
<sequence length="95" mass="10912">MTMQFIRFPEYRPNRVAQATAHHRKAVVVIALDRIVSIEWSNDFVGSMINTLDGEAHRVDMDLDHVVTALLQAARRIDPGEMDAQEYIDSLDRNF</sequence>
<dbReference type="Proteomes" id="UP000501274">
    <property type="component" value="Segment"/>
</dbReference>
<proteinExistence type="predicted"/>
<organism evidence="1 2">
    <name type="scientific">Gordonia phage Breezic</name>
    <dbReference type="NCBI Taxonomy" id="2719202"/>
    <lineage>
        <taxon>Viruses</taxon>
        <taxon>Duplodnaviria</taxon>
        <taxon>Heunggongvirae</taxon>
        <taxon>Uroviricota</taxon>
        <taxon>Caudoviricetes</taxon>
        <taxon>Montyvirus</taxon>
        <taxon>Montyvirus monty</taxon>
    </lineage>
</organism>
<name>A0A6G9LDN7_9CAUD</name>
<evidence type="ECO:0000313" key="2">
    <source>
        <dbReference type="Proteomes" id="UP000501274"/>
    </source>
</evidence>
<protein>
    <submittedName>
        <fullName evidence="1">Uncharacterized protein</fullName>
    </submittedName>
</protein>
<accession>A0A6G9LDN7</accession>
<evidence type="ECO:0000313" key="1">
    <source>
        <dbReference type="EMBL" id="QIQ62786.1"/>
    </source>
</evidence>
<reference evidence="1 2" key="1">
    <citation type="submission" date="2020-02" db="EMBL/GenBank/DDBJ databases">
        <authorList>
            <person name="Tolsma S."/>
            <person name="Noordewier B."/>
            <person name="Caruso S.M."/>
            <person name="Garlena R.A."/>
            <person name="Russell D.A."/>
            <person name="Pope W.H."/>
            <person name="Jacobs-Se D."/>
            <person name="Hatfull G.F."/>
        </authorList>
    </citation>
    <scope>NUCLEOTIDE SEQUENCE [LARGE SCALE GENOMIC DNA]</scope>
</reference>